<name>A0ABS5EHV4_9PROT</name>
<dbReference type="Gene3D" id="3.40.50.1820">
    <property type="entry name" value="alpha/beta hydrolase"/>
    <property type="match status" value="1"/>
</dbReference>
<dbReference type="PROSITE" id="PS51318">
    <property type="entry name" value="TAT"/>
    <property type="match status" value="1"/>
</dbReference>
<gene>
    <name evidence="2" type="ORF">GXW78_13135</name>
</gene>
<keyword evidence="3" id="KW-1185">Reference proteome</keyword>
<proteinExistence type="predicted"/>
<dbReference type="RefSeq" id="WP_211869281.1">
    <property type="nucleotide sequence ID" value="NZ_JAAEDI010000013.1"/>
</dbReference>
<reference evidence="3" key="1">
    <citation type="journal article" date="2021" name="Syst. Appl. Microbiol.">
        <title>Roseomonas hellenica sp. nov., isolated from roots of wild-growing Alkanna tinctoria.</title>
        <authorList>
            <person name="Rat A."/>
            <person name="Naranjo H.D."/>
            <person name="Lebbe L."/>
            <person name="Cnockaert M."/>
            <person name="Krigas N."/>
            <person name="Grigoriadou K."/>
            <person name="Maloupa E."/>
            <person name="Willems A."/>
        </authorList>
    </citation>
    <scope>NUCLEOTIDE SEQUENCE [LARGE SCALE GENOMIC DNA]</scope>
    <source>
        <strain evidence="3">LMG 31159</strain>
    </source>
</reference>
<dbReference type="PANTHER" id="PTHR34853:SF1">
    <property type="entry name" value="LIPASE 5"/>
    <property type="match status" value="1"/>
</dbReference>
<sequence length="449" mass="47989">MTLPTSFAPRPTRRRLLHAAMLSAGTGALPRPALAQAAAAGAQALQLGPPATLTKARLDNLVATWHAAFNAGDVLRPFNPMVQGAGGDVVLRLITTRTTLPGTGESVPITGLLAVPAGAQGRIPVVSWQHGTIFGAESVPSNLTRVIDADYVMRDGIDSAETLFNIQRLASHGFAVIAADYVGKGPYGAYRPEAYLVREVSTQTCLDILDAGLAGLGEIGLTPGPLFLNGWSQGALNTQWLAQTLQRDGRTARGAAASSPFNDLNETLRYWTGNLSYPASATPYPAVPDWGTLAMVLMLGSYQVWYGMGGLIDAAIRTQFRASALTFWNTQAIDIDPAMFPKPDALLAEGFFDRFTADVVAAFLRRLAANRATFWDYAAPMRLFYGLADEAIHPVLARQPLAAGGRRIDGAAVPSGTHRITFLASLYGSGDEVSGKPDVLEWFRYLMID</sequence>
<keyword evidence="1" id="KW-0732">Signal</keyword>
<evidence type="ECO:0000313" key="3">
    <source>
        <dbReference type="Proteomes" id="UP000698752"/>
    </source>
</evidence>
<dbReference type="InterPro" id="IPR006311">
    <property type="entry name" value="TAT_signal"/>
</dbReference>
<dbReference type="Proteomes" id="UP000698752">
    <property type="component" value="Unassembled WGS sequence"/>
</dbReference>
<feature type="signal peptide" evidence="1">
    <location>
        <begin position="1"/>
        <end position="35"/>
    </location>
</feature>
<evidence type="ECO:0000256" key="1">
    <source>
        <dbReference type="SAM" id="SignalP"/>
    </source>
</evidence>
<accession>A0ABS5EHV4</accession>
<feature type="chain" id="PRO_5045324102" evidence="1">
    <location>
        <begin position="36"/>
        <end position="449"/>
    </location>
</feature>
<organism evidence="2 3">
    <name type="scientific">Neoroseomonas terrae</name>
    <dbReference type="NCBI Taxonomy" id="424799"/>
    <lineage>
        <taxon>Bacteria</taxon>
        <taxon>Pseudomonadati</taxon>
        <taxon>Pseudomonadota</taxon>
        <taxon>Alphaproteobacteria</taxon>
        <taxon>Acetobacterales</taxon>
        <taxon>Acetobacteraceae</taxon>
        <taxon>Neoroseomonas</taxon>
    </lineage>
</organism>
<dbReference type="InterPro" id="IPR005152">
    <property type="entry name" value="Lipase_secreted"/>
</dbReference>
<dbReference type="PANTHER" id="PTHR34853">
    <property type="match status" value="1"/>
</dbReference>
<dbReference type="InterPro" id="IPR029058">
    <property type="entry name" value="AB_hydrolase_fold"/>
</dbReference>
<protein>
    <submittedName>
        <fullName evidence="2">Lysophospholipase</fullName>
    </submittedName>
</protein>
<dbReference type="SUPFAM" id="SSF53474">
    <property type="entry name" value="alpha/beta-Hydrolases"/>
    <property type="match status" value="1"/>
</dbReference>
<comment type="caution">
    <text evidence="2">The sequence shown here is derived from an EMBL/GenBank/DDBJ whole genome shotgun (WGS) entry which is preliminary data.</text>
</comment>
<evidence type="ECO:0000313" key="2">
    <source>
        <dbReference type="EMBL" id="MBR0650613.1"/>
    </source>
</evidence>
<dbReference type="EMBL" id="JAAEDI010000013">
    <property type="protein sequence ID" value="MBR0650613.1"/>
    <property type="molecule type" value="Genomic_DNA"/>
</dbReference>